<dbReference type="Pfam" id="PF12852">
    <property type="entry name" value="Cupin_6"/>
    <property type="match status" value="1"/>
</dbReference>
<dbReference type="AlphaFoldDB" id="A0A4R8A0K9"/>
<evidence type="ECO:0000259" key="4">
    <source>
        <dbReference type="PROSITE" id="PS01124"/>
    </source>
</evidence>
<evidence type="ECO:0000256" key="3">
    <source>
        <dbReference type="ARBA" id="ARBA00023163"/>
    </source>
</evidence>
<keyword evidence="2 5" id="KW-0238">DNA-binding</keyword>
<evidence type="ECO:0000313" key="5">
    <source>
        <dbReference type="EMBL" id="TDW24019.1"/>
    </source>
</evidence>
<dbReference type="GO" id="GO:0043565">
    <property type="term" value="F:sequence-specific DNA binding"/>
    <property type="evidence" value="ECO:0007669"/>
    <property type="project" value="InterPro"/>
</dbReference>
<dbReference type="GO" id="GO:0003700">
    <property type="term" value="F:DNA-binding transcription factor activity"/>
    <property type="evidence" value="ECO:0007669"/>
    <property type="project" value="InterPro"/>
</dbReference>
<dbReference type="Pfam" id="PF12833">
    <property type="entry name" value="HTH_18"/>
    <property type="match status" value="1"/>
</dbReference>
<evidence type="ECO:0000256" key="1">
    <source>
        <dbReference type="ARBA" id="ARBA00023015"/>
    </source>
</evidence>
<dbReference type="InterPro" id="IPR020449">
    <property type="entry name" value="Tscrpt_reg_AraC-type_HTH"/>
</dbReference>
<name>A0A4R8A0K9_9ACTN</name>
<dbReference type="PANTHER" id="PTHR46796">
    <property type="entry name" value="HTH-TYPE TRANSCRIPTIONAL ACTIVATOR RHAS-RELATED"/>
    <property type="match status" value="1"/>
</dbReference>
<dbReference type="InterPro" id="IPR014710">
    <property type="entry name" value="RmlC-like_jellyroll"/>
</dbReference>
<sequence length="303" mass="32887">MMPGMDVLADVVAAMKTGPATFGRTDLRGPWGLRFAHSFGATFHLVLQGTAWLRPLGGDAIPLGPGDAVLLPRGLQHALVDHPDSPTVDFNPSTEQPPQGQGARSLLLCGTYRLERERPHPVLSRLPDVVVVPANPGRHNSLRTAISIMGEELDTQRPGAAAVVPALVDALLVLILRAWFEDNDCPTDRGWARALTDPAVTQSLELIHEKPGAAWTVADLAGDVGLSRAAFARRFTEAVGEPPLTYLFRWRMTTAARLLRDHDRPLATVAKEIGYTSEFAFAKAFKRDFGVPPGTYRKQLTPA</sequence>
<dbReference type="InterPro" id="IPR009057">
    <property type="entry name" value="Homeodomain-like_sf"/>
</dbReference>
<dbReference type="PROSITE" id="PS01124">
    <property type="entry name" value="HTH_ARAC_FAMILY_2"/>
    <property type="match status" value="1"/>
</dbReference>
<gene>
    <name evidence="5" type="ORF">EV650_2880</name>
</gene>
<dbReference type="SUPFAM" id="SSF46689">
    <property type="entry name" value="Homeodomain-like"/>
    <property type="match status" value="2"/>
</dbReference>
<proteinExistence type="predicted"/>
<dbReference type="EMBL" id="SODF01000001">
    <property type="protein sequence ID" value="TDW24019.1"/>
    <property type="molecule type" value="Genomic_DNA"/>
</dbReference>
<reference evidence="5 6" key="1">
    <citation type="submission" date="2019-03" db="EMBL/GenBank/DDBJ databases">
        <title>Genomic Encyclopedia of Type Strains, Phase III (KMG-III): the genomes of soil and plant-associated and newly described type strains.</title>
        <authorList>
            <person name="Whitman W."/>
        </authorList>
    </citation>
    <scope>NUCLEOTIDE SEQUENCE [LARGE SCALE GENOMIC DNA]</scope>
    <source>
        <strain evidence="5 6">VKM Ac-2570</strain>
    </source>
</reference>
<evidence type="ECO:0000313" key="6">
    <source>
        <dbReference type="Proteomes" id="UP000295447"/>
    </source>
</evidence>
<dbReference type="PANTHER" id="PTHR46796:SF7">
    <property type="entry name" value="ARAC FAMILY TRANSCRIPTIONAL REGULATOR"/>
    <property type="match status" value="1"/>
</dbReference>
<dbReference type="SUPFAM" id="SSF51182">
    <property type="entry name" value="RmlC-like cupins"/>
    <property type="match status" value="1"/>
</dbReference>
<dbReference type="InterPro" id="IPR050204">
    <property type="entry name" value="AraC_XylS_family_regulators"/>
</dbReference>
<dbReference type="Proteomes" id="UP000295447">
    <property type="component" value="Unassembled WGS sequence"/>
</dbReference>
<keyword evidence="3" id="KW-0804">Transcription</keyword>
<protein>
    <submittedName>
        <fullName evidence="5">AraC-like DNA-binding protein</fullName>
    </submittedName>
</protein>
<evidence type="ECO:0000256" key="2">
    <source>
        <dbReference type="ARBA" id="ARBA00023125"/>
    </source>
</evidence>
<dbReference type="InterPro" id="IPR018060">
    <property type="entry name" value="HTH_AraC"/>
</dbReference>
<dbReference type="PRINTS" id="PR00032">
    <property type="entry name" value="HTHARAC"/>
</dbReference>
<keyword evidence="6" id="KW-1185">Reference proteome</keyword>
<feature type="domain" description="HTH araC/xylS-type" evidence="4">
    <location>
        <begin position="201"/>
        <end position="299"/>
    </location>
</feature>
<dbReference type="InterPro" id="IPR011051">
    <property type="entry name" value="RmlC_Cupin_sf"/>
</dbReference>
<comment type="caution">
    <text evidence="5">The sequence shown here is derived from an EMBL/GenBank/DDBJ whole genome shotgun (WGS) entry which is preliminary data.</text>
</comment>
<organism evidence="5 6">
    <name type="scientific">Kribbella kalugense</name>
    <dbReference type="NCBI Taxonomy" id="2512221"/>
    <lineage>
        <taxon>Bacteria</taxon>
        <taxon>Bacillati</taxon>
        <taxon>Actinomycetota</taxon>
        <taxon>Actinomycetes</taxon>
        <taxon>Propionibacteriales</taxon>
        <taxon>Kribbellaceae</taxon>
        <taxon>Kribbella</taxon>
    </lineage>
</organism>
<dbReference type="SMART" id="SM00342">
    <property type="entry name" value="HTH_ARAC"/>
    <property type="match status" value="1"/>
</dbReference>
<dbReference type="Gene3D" id="2.60.120.10">
    <property type="entry name" value="Jelly Rolls"/>
    <property type="match status" value="1"/>
</dbReference>
<dbReference type="Gene3D" id="1.10.10.60">
    <property type="entry name" value="Homeodomain-like"/>
    <property type="match status" value="2"/>
</dbReference>
<accession>A0A4R8A0K9</accession>
<keyword evidence="1" id="KW-0805">Transcription regulation</keyword>
<dbReference type="InterPro" id="IPR032783">
    <property type="entry name" value="AraC_lig"/>
</dbReference>